<sequence>MANLMKDNDYGEDNNDDKNSDDGKK</sequence>
<evidence type="ECO:0000313" key="2">
    <source>
        <dbReference type="EMBL" id="AAM87458.1"/>
    </source>
</evidence>
<dbReference type="Proteomes" id="UP000002490">
    <property type="component" value="Chromosome"/>
</dbReference>
<feature type="region of interest" description="Disordered" evidence="1">
    <location>
        <begin position="1"/>
        <end position="25"/>
    </location>
</feature>
<reference evidence="2 3" key="1">
    <citation type="journal article" date="2002" name="J. Bacteriol.">
        <title>Genome sequence of Yersinia pestis KIM.</title>
        <authorList>
            <person name="Deng W."/>
            <person name="Burland V."/>
            <person name="Plunkett G.III."/>
            <person name="Boutin A."/>
            <person name="Mayhew G.F."/>
            <person name="Liss P."/>
            <person name="Perna N.T."/>
            <person name="Rose D.J."/>
            <person name="Mau B."/>
            <person name="Zhou S."/>
            <person name="Schwartz D.C."/>
            <person name="Fetherston J.D."/>
            <person name="Lindler L.E."/>
            <person name="Brubaker R.R."/>
            <person name="Plana G.V."/>
            <person name="Straley S.C."/>
            <person name="McDonough K.A."/>
            <person name="Nilles M.L."/>
            <person name="Matson J.S."/>
            <person name="Blattner F.R."/>
            <person name="Perry R.D."/>
        </authorList>
    </citation>
    <scope>NUCLEOTIDE SEQUENCE [LARGE SCALE GENOMIC DNA]</scope>
    <source>
        <strain evidence="3">KIM10+ / Biovar Mediaevalis</strain>
    </source>
</reference>
<dbReference type="EMBL" id="AE009952">
    <property type="protein sequence ID" value="AAM87458.1"/>
    <property type="molecule type" value="Genomic_DNA"/>
</dbReference>
<organism evidence="2 3">
    <name type="scientific">Yersinia pestis</name>
    <dbReference type="NCBI Taxonomy" id="632"/>
    <lineage>
        <taxon>Bacteria</taxon>
        <taxon>Pseudomonadati</taxon>
        <taxon>Pseudomonadota</taxon>
        <taxon>Gammaproteobacteria</taxon>
        <taxon>Enterobacterales</taxon>
        <taxon>Yersiniaceae</taxon>
        <taxon>Yersinia</taxon>
    </lineage>
</organism>
<evidence type="ECO:0000256" key="1">
    <source>
        <dbReference type="SAM" id="MobiDB-lite"/>
    </source>
</evidence>
<protein>
    <submittedName>
        <fullName evidence="2">Uncharacterized protein</fullName>
    </submittedName>
</protein>
<dbReference type="HOGENOM" id="CLU_3419351_0_0_6"/>
<feature type="compositionally biased region" description="Basic and acidic residues" evidence="1">
    <location>
        <begin position="16"/>
        <end position="25"/>
    </location>
</feature>
<proteinExistence type="predicted"/>
<evidence type="ECO:0000313" key="3">
    <source>
        <dbReference type="Proteomes" id="UP000002490"/>
    </source>
</evidence>
<dbReference type="AlphaFoldDB" id="Q8CKA0"/>
<dbReference type="KEGG" id="ypk:y3914"/>
<gene>
    <name evidence="2" type="ordered locus">y3914</name>
</gene>
<accession>Q8CKA0</accession>
<name>Q8CKA0_YERPE</name>